<comment type="caution">
    <text evidence="2">The sequence shown here is derived from an EMBL/GenBank/DDBJ whole genome shotgun (WGS) entry which is preliminary data.</text>
</comment>
<dbReference type="Proteomes" id="UP000799444">
    <property type="component" value="Unassembled WGS sequence"/>
</dbReference>
<accession>A0A9P4QQ79</accession>
<evidence type="ECO:0000313" key="3">
    <source>
        <dbReference type="Proteomes" id="UP000799444"/>
    </source>
</evidence>
<dbReference type="PANTHER" id="PTHR24148:SF64">
    <property type="entry name" value="HETEROKARYON INCOMPATIBILITY DOMAIN-CONTAINING PROTEIN"/>
    <property type="match status" value="1"/>
</dbReference>
<dbReference type="InterPro" id="IPR010730">
    <property type="entry name" value="HET"/>
</dbReference>
<dbReference type="PANTHER" id="PTHR24148">
    <property type="entry name" value="ANKYRIN REPEAT DOMAIN-CONTAINING PROTEIN 39 HOMOLOG-RELATED"/>
    <property type="match status" value="1"/>
</dbReference>
<keyword evidence="3" id="KW-1185">Reference proteome</keyword>
<evidence type="ECO:0000259" key="1">
    <source>
        <dbReference type="Pfam" id="PF06985"/>
    </source>
</evidence>
<evidence type="ECO:0000313" key="2">
    <source>
        <dbReference type="EMBL" id="KAF2729079.1"/>
    </source>
</evidence>
<name>A0A9P4QQ79_9PLEO</name>
<proteinExistence type="predicted"/>
<dbReference type="OrthoDB" id="2157530at2759"/>
<dbReference type="AlphaFoldDB" id="A0A9P4QQ79"/>
<sequence>MALYSPLTSETNEIRLLVLLPDEFDAQVRCELYHDELAPGLAFTALSYTWRDAKIRKAITVNEVSLDVTTNLHDALQHMRDSDESRTLWIDAVCINQEDEKERGAQILRMRDIFSLATGVEIWLGKEEDEFDAKAMLLVQKLSKMVSGTERALLRAVNRLFEQPWWTRVWVIQEALLAWQDRAVVRRGELCADWLDF</sequence>
<reference evidence="2" key="1">
    <citation type="journal article" date="2020" name="Stud. Mycol.">
        <title>101 Dothideomycetes genomes: a test case for predicting lifestyles and emergence of pathogens.</title>
        <authorList>
            <person name="Haridas S."/>
            <person name="Albert R."/>
            <person name="Binder M."/>
            <person name="Bloem J."/>
            <person name="Labutti K."/>
            <person name="Salamov A."/>
            <person name="Andreopoulos B."/>
            <person name="Baker S."/>
            <person name="Barry K."/>
            <person name="Bills G."/>
            <person name="Bluhm B."/>
            <person name="Cannon C."/>
            <person name="Castanera R."/>
            <person name="Culley D."/>
            <person name="Daum C."/>
            <person name="Ezra D."/>
            <person name="Gonzalez J."/>
            <person name="Henrissat B."/>
            <person name="Kuo A."/>
            <person name="Liang C."/>
            <person name="Lipzen A."/>
            <person name="Lutzoni F."/>
            <person name="Magnuson J."/>
            <person name="Mondo S."/>
            <person name="Nolan M."/>
            <person name="Ohm R."/>
            <person name="Pangilinan J."/>
            <person name="Park H.-J."/>
            <person name="Ramirez L."/>
            <person name="Alfaro M."/>
            <person name="Sun H."/>
            <person name="Tritt A."/>
            <person name="Yoshinaga Y."/>
            <person name="Zwiers L.-H."/>
            <person name="Turgeon B."/>
            <person name="Goodwin S."/>
            <person name="Spatafora J."/>
            <person name="Crous P."/>
            <person name="Grigoriev I."/>
        </authorList>
    </citation>
    <scope>NUCLEOTIDE SEQUENCE</scope>
    <source>
        <strain evidence="2">CBS 125425</strain>
    </source>
</reference>
<dbReference type="Pfam" id="PF06985">
    <property type="entry name" value="HET"/>
    <property type="match status" value="1"/>
</dbReference>
<gene>
    <name evidence="2" type="ORF">EJ04DRAFT_503028</name>
</gene>
<protein>
    <submittedName>
        <fullName evidence="2">HET-domain-containing protein</fullName>
    </submittedName>
</protein>
<organism evidence="2 3">
    <name type="scientific">Polyplosphaeria fusca</name>
    <dbReference type="NCBI Taxonomy" id="682080"/>
    <lineage>
        <taxon>Eukaryota</taxon>
        <taxon>Fungi</taxon>
        <taxon>Dikarya</taxon>
        <taxon>Ascomycota</taxon>
        <taxon>Pezizomycotina</taxon>
        <taxon>Dothideomycetes</taxon>
        <taxon>Pleosporomycetidae</taxon>
        <taxon>Pleosporales</taxon>
        <taxon>Tetraplosphaeriaceae</taxon>
        <taxon>Polyplosphaeria</taxon>
    </lineage>
</organism>
<dbReference type="InterPro" id="IPR052895">
    <property type="entry name" value="HetReg/Transcr_Mod"/>
</dbReference>
<feature type="domain" description="Heterokaryon incompatibility" evidence="1">
    <location>
        <begin position="43"/>
        <end position="174"/>
    </location>
</feature>
<dbReference type="EMBL" id="ML996257">
    <property type="protein sequence ID" value="KAF2729079.1"/>
    <property type="molecule type" value="Genomic_DNA"/>
</dbReference>